<feature type="region of interest" description="Disordered" evidence="1">
    <location>
        <begin position="449"/>
        <end position="472"/>
    </location>
</feature>
<sequence length="485" mass="52787">MSAPPSPRDLNLAVDLRSADKAETRPIIVKVDDEGADKIKAASSSPARESSRASTPPSSTSSMDGDADPTPDRAVIVVALKVPDSPRRNKGTRKHIEESIVTLDLISKGGMGALKKRSGTPESDTSSLSEAPSSPGSDMGSVDVDMRDADDTDVEEPATGKTTMSFDEKISAAVAVDNQSKFQSKPTPQKAAGKKHRITPPVSGSEKKSRSATKRDRSAEASIEVQKLPYQSIISLLMPPRPSSIPGNPIPEPDPANLPFGDTEDYHNSMIIHYMDECEMTYTKAAEVYSAKFPRDAVTDEAVRKRHIRSLLRLKKKYGCRDPDTIPRPSKAVVRRGTPRAKKVSLITPVIIPTTSTTTSAAAATSTFIPPPTTPTTPGTQPKSGPKQRKLSPRLLEKTLIVTWHDDAGLGWKDIQNKLEDAYQWSLGQGTIEKYYYTTLERVYGKGGKKEMKVEKREEGEGDGGREDGDFGGLVERLVERRMSF</sequence>
<reference evidence="2" key="1">
    <citation type="journal article" date="2020" name="Stud. Mycol.">
        <title>101 Dothideomycetes genomes: a test case for predicting lifestyles and emergence of pathogens.</title>
        <authorList>
            <person name="Haridas S."/>
            <person name="Albert R."/>
            <person name="Binder M."/>
            <person name="Bloem J."/>
            <person name="Labutti K."/>
            <person name="Salamov A."/>
            <person name="Andreopoulos B."/>
            <person name="Baker S."/>
            <person name="Barry K."/>
            <person name="Bills G."/>
            <person name="Bluhm B."/>
            <person name="Cannon C."/>
            <person name="Castanera R."/>
            <person name="Culley D."/>
            <person name="Daum C."/>
            <person name="Ezra D."/>
            <person name="Gonzalez J."/>
            <person name="Henrissat B."/>
            <person name="Kuo A."/>
            <person name="Liang C."/>
            <person name="Lipzen A."/>
            <person name="Lutzoni F."/>
            <person name="Magnuson J."/>
            <person name="Mondo S."/>
            <person name="Nolan M."/>
            <person name="Ohm R."/>
            <person name="Pangilinan J."/>
            <person name="Park H.-J."/>
            <person name="Ramirez L."/>
            <person name="Alfaro M."/>
            <person name="Sun H."/>
            <person name="Tritt A."/>
            <person name="Yoshinaga Y."/>
            <person name="Zwiers L.-H."/>
            <person name="Turgeon B."/>
            <person name="Goodwin S."/>
            <person name="Spatafora J."/>
            <person name="Crous P."/>
            <person name="Grigoriev I."/>
        </authorList>
    </citation>
    <scope>NUCLEOTIDE SEQUENCE</scope>
    <source>
        <strain evidence="2">CBS 113818</strain>
    </source>
</reference>
<dbReference type="EMBL" id="MU006224">
    <property type="protein sequence ID" value="KAF2827702.1"/>
    <property type="molecule type" value="Genomic_DNA"/>
</dbReference>
<proteinExistence type="predicted"/>
<feature type="region of interest" description="Disordered" evidence="1">
    <location>
        <begin position="363"/>
        <end position="392"/>
    </location>
</feature>
<feature type="compositionally biased region" description="Low complexity" evidence="1">
    <location>
        <begin position="122"/>
        <end position="138"/>
    </location>
</feature>
<protein>
    <submittedName>
        <fullName evidence="2">Uncharacterized protein</fullName>
    </submittedName>
</protein>
<dbReference type="OrthoDB" id="3773439at2759"/>
<feature type="compositionally biased region" description="Basic and acidic residues" evidence="1">
    <location>
        <begin position="17"/>
        <end position="40"/>
    </location>
</feature>
<accession>A0A6A7A306</accession>
<gene>
    <name evidence="2" type="ORF">CC86DRAFT_455293</name>
</gene>
<name>A0A6A7A306_9PLEO</name>
<organism evidence="2 3">
    <name type="scientific">Ophiobolus disseminans</name>
    <dbReference type="NCBI Taxonomy" id="1469910"/>
    <lineage>
        <taxon>Eukaryota</taxon>
        <taxon>Fungi</taxon>
        <taxon>Dikarya</taxon>
        <taxon>Ascomycota</taxon>
        <taxon>Pezizomycotina</taxon>
        <taxon>Dothideomycetes</taxon>
        <taxon>Pleosporomycetidae</taxon>
        <taxon>Pleosporales</taxon>
        <taxon>Pleosporineae</taxon>
        <taxon>Phaeosphaeriaceae</taxon>
        <taxon>Ophiobolus</taxon>
    </lineage>
</organism>
<evidence type="ECO:0000313" key="2">
    <source>
        <dbReference type="EMBL" id="KAF2827702.1"/>
    </source>
</evidence>
<feature type="compositionally biased region" description="Basic and acidic residues" evidence="1">
    <location>
        <begin position="205"/>
        <end position="219"/>
    </location>
</feature>
<keyword evidence="3" id="KW-1185">Reference proteome</keyword>
<feature type="compositionally biased region" description="Polar residues" evidence="1">
    <location>
        <begin position="177"/>
        <end position="187"/>
    </location>
</feature>
<dbReference type="AlphaFoldDB" id="A0A6A7A306"/>
<evidence type="ECO:0000256" key="1">
    <source>
        <dbReference type="SAM" id="MobiDB-lite"/>
    </source>
</evidence>
<dbReference type="Proteomes" id="UP000799424">
    <property type="component" value="Unassembled WGS sequence"/>
</dbReference>
<feature type="compositionally biased region" description="Low complexity" evidence="1">
    <location>
        <begin position="41"/>
        <end position="62"/>
    </location>
</feature>
<feature type="compositionally biased region" description="Basic and acidic residues" evidence="1">
    <location>
        <begin position="449"/>
        <end position="469"/>
    </location>
</feature>
<evidence type="ECO:0000313" key="3">
    <source>
        <dbReference type="Proteomes" id="UP000799424"/>
    </source>
</evidence>
<feature type="region of interest" description="Disordered" evidence="1">
    <location>
        <begin position="1"/>
        <end position="223"/>
    </location>
</feature>